<protein>
    <submittedName>
        <fullName evidence="1">Uncharacterized protein</fullName>
    </submittedName>
</protein>
<dbReference type="Proteomes" id="UP001396334">
    <property type="component" value="Unassembled WGS sequence"/>
</dbReference>
<sequence>MHTCCLVVWCPNPPLRDVPTQLNEVEAGSGVQAYRDRLPGCTGRPRVDLMSADKLCNRVGSSANLSNNALAEPANGASLDEVPLVVEPANDGAEGSDRNVELPLVHVDSLLHANSRALDSLTVSEFQSFGESLGDHVELPIEGLVPCEGSKCFF</sequence>
<accession>A0ABR2U654</accession>
<name>A0ABR2U654_9ROSI</name>
<proteinExistence type="predicted"/>
<gene>
    <name evidence="1" type="ORF">V6N11_059084</name>
</gene>
<evidence type="ECO:0000313" key="1">
    <source>
        <dbReference type="EMBL" id="KAK9045195.1"/>
    </source>
</evidence>
<reference evidence="1 2" key="1">
    <citation type="journal article" date="2024" name="G3 (Bethesda)">
        <title>Genome assembly of Hibiscus sabdariffa L. provides insights into metabolisms of medicinal natural products.</title>
        <authorList>
            <person name="Kim T."/>
        </authorList>
    </citation>
    <scope>NUCLEOTIDE SEQUENCE [LARGE SCALE GENOMIC DNA]</scope>
    <source>
        <strain evidence="1">TK-2024</strain>
        <tissue evidence="1">Old leaves</tissue>
    </source>
</reference>
<dbReference type="EMBL" id="JBBPBN010000002">
    <property type="protein sequence ID" value="KAK9045195.1"/>
    <property type="molecule type" value="Genomic_DNA"/>
</dbReference>
<evidence type="ECO:0000313" key="2">
    <source>
        <dbReference type="Proteomes" id="UP001396334"/>
    </source>
</evidence>
<organism evidence="1 2">
    <name type="scientific">Hibiscus sabdariffa</name>
    <name type="common">roselle</name>
    <dbReference type="NCBI Taxonomy" id="183260"/>
    <lineage>
        <taxon>Eukaryota</taxon>
        <taxon>Viridiplantae</taxon>
        <taxon>Streptophyta</taxon>
        <taxon>Embryophyta</taxon>
        <taxon>Tracheophyta</taxon>
        <taxon>Spermatophyta</taxon>
        <taxon>Magnoliopsida</taxon>
        <taxon>eudicotyledons</taxon>
        <taxon>Gunneridae</taxon>
        <taxon>Pentapetalae</taxon>
        <taxon>rosids</taxon>
        <taxon>malvids</taxon>
        <taxon>Malvales</taxon>
        <taxon>Malvaceae</taxon>
        <taxon>Malvoideae</taxon>
        <taxon>Hibiscus</taxon>
    </lineage>
</organism>
<comment type="caution">
    <text evidence="1">The sequence shown here is derived from an EMBL/GenBank/DDBJ whole genome shotgun (WGS) entry which is preliminary data.</text>
</comment>
<keyword evidence="2" id="KW-1185">Reference proteome</keyword>